<dbReference type="SUPFAM" id="SSF56349">
    <property type="entry name" value="DNA breaking-rejoining enzymes"/>
    <property type="match status" value="1"/>
</dbReference>
<dbReference type="Gene3D" id="1.10.443.10">
    <property type="entry name" value="Intergrase catalytic core"/>
    <property type="match status" value="1"/>
</dbReference>
<evidence type="ECO:0000259" key="7">
    <source>
        <dbReference type="PROSITE" id="PS51900"/>
    </source>
</evidence>
<dbReference type="InterPro" id="IPR010998">
    <property type="entry name" value="Integrase_recombinase_N"/>
</dbReference>
<keyword evidence="9" id="KW-1185">Reference proteome</keyword>
<keyword evidence="4" id="KW-0233">DNA recombination</keyword>
<reference evidence="8" key="1">
    <citation type="submission" date="2023-06" db="EMBL/GenBank/DDBJ databases">
        <authorList>
            <person name="Jiang Y."/>
            <person name="Liu Q."/>
        </authorList>
    </citation>
    <scope>NUCLEOTIDE SEQUENCE</scope>
    <source>
        <strain evidence="8">CGMCC 1.12089</strain>
    </source>
</reference>
<comment type="similarity">
    <text evidence="1">Belongs to the 'phage' integrase family.</text>
</comment>
<name>A0ABT7N7U2_9BURK</name>
<organism evidence="8 9">
    <name type="scientific">Variovorax dokdonensis</name>
    <dbReference type="NCBI Taxonomy" id="344883"/>
    <lineage>
        <taxon>Bacteria</taxon>
        <taxon>Pseudomonadati</taxon>
        <taxon>Pseudomonadota</taxon>
        <taxon>Betaproteobacteria</taxon>
        <taxon>Burkholderiales</taxon>
        <taxon>Comamonadaceae</taxon>
        <taxon>Variovorax</taxon>
    </lineage>
</organism>
<dbReference type="InterPro" id="IPR050090">
    <property type="entry name" value="Tyrosine_recombinase_XerCD"/>
</dbReference>
<protein>
    <submittedName>
        <fullName evidence="8">Site-specific integrase</fullName>
    </submittedName>
</protein>
<keyword evidence="3 5" id="KW-0238">DNA-binding</keyword>
<feature type="domain" description="Core-binding (CB)" evidence="7">
    <location>
        <begin position="61"/>
        <end position="138"/>
    </location>
</feature>
<dbReference type="PANTHER" id="PTHR30349">
    <property type="entry name" value="PHAGE INTEGRASE-RELATED"/>
    <property type="match status" value="1"/>
</dbReference>
<dbReference type="CDD" id="cd00796">
    <property type="entry name" value="INT_Rci_Hp1_C"/>
    <property type="match status" value="1"/>
</dbReference>
<evidence type="ECO:0000256" key="1">
    <source>
        <dbReference type="ARBA" id="ARBA00008857"/>
    </source>
</evidence>
<evidence type="ECO:0000313" key="8">
    <source>
        <dbReference type="EMBL" id="MDM0044014.1"/>
    </source>
</evidence>
<dbReference type="Pfam" id="PF00589">
    <property type="entry name" value="Phage_integrase"/>
    <property type="match status" value="1"/>
</dbReference>
<dbReference type="Proteomes" id="UP001174908">
    <property type="component" value="Unassembled WGS sequence"/>
</dbReference>
<evidence type="ECO:0000256" key="3">
    <source>
        <dbReference type="ARBA" id="ARBA00023125"/>
    </source>
</evidence>
<gene>
    <name evidence="8" type="ORF">QTH91_05935</name>
</gene>
<dbReference type="EMBL" id="JASZYV010000001">
    <property type="protein sequence ID" value="MDM0044014.1"/>
    <property type="molecule type" value="Genomic_DNA"/>
</dbReference>
<accession>A0ABT7N7U2</accession>
<sequence length="354" mass="39056">MASITTLPSGKFRVTVRHHTTGFYKNGSFATMAEARAAAVAWDAEALAAKTGNLRTVPKGATLSDLIDRYIEDTPKTYGRSKRLSLELLKRELGSIQLSKLSAVVLNDWVDKRLKAGAGGVTVSMYLSALSSVLSFGKHARRLNIDVDLAKNARKAITYRGITTRPAERTREPTADELAKLYAHWASKPLLKNPMETICKFALASSMRLGEIVNLNVEDFDPEASTIWIRSRKHPDPNIKATNDQLVPLLPDALAIVKEMVGKRKKGKVFEGATRVAVSASFTKAVAACGIKDLHFHDLRHAATAQFFRDGLDIPTASLLTGHRDWAMLRRYTKVTPADVLAKYKRQSRQDESA</sequence>
<evidence type="ECO:0000256" key="2">
    <source>
        <dbReference type="ARBA" id="ARBA00022908"/>
    </source>
</evidence>
<dbReference type="PANTHER" id="PTHR30349:SF41">
    <property type="entry name" value="INTEGRASE_RECOMBINASE PROTEIN MJ0367-RELATED"/>
    <property type="match status" value="1"/>
</dbReference>
<dbReference type="InterPro" id="IPR044068">
    <property type="entry name" value="CB"/>
</dbReference>
<comment type="caution">
    <text evidence="8">The sequence shown here is derived from an EMBL/GenBank/DDBJ whole genome shotgun (WGS) entry which is preliminary data.</text>
</comment>
<feature type="domain" description="Tyr recombinase" evidence="6">
    <location>
        <begin position="168"/>
        <end position="345"/>
    </location>
</feature>
<evidence type="ECO:0000256" key="5">
    <source>
        <dbReference type="PROSITE-ProRule" id="PRU01248"/>
    </source>
</evidence>
<proteinExistence type="inferred from homology"/>
<evidence type="ECO:0000259" key="6">
    <source>
        <dbReference type="PROSITE" id="PS51898"/>
    </source>
</evidence>
<evidence type="ECO:0000313" key="9">
    <source>
        <dbReference type="Proteomes" id="UP001174908"/>
    </source>
</evidence>
<dbReference type="Gene3D" id="1.10.150.130">
    <property type="match status" value="1"/>
</dbReference>
<dbReference type="InterPro" id="IPR013762">
    <property type="entry name" value="Integrase-like_cat_sf"/>
</dbReference>
<dbReference type="InterPro" id="IPR011010">
    <property type="entry name" value="DNA_brk_join_enz"/>
</dbReference>
<dbReference type="RefSeq" id="WP_286659081.1">
    <property type="nucleotide sequence ID" value="NZ_JASZYV010000001.1"/>
</dbReference>
<evidence type="ECO:0000256" key="4">
    <source>
        <dbReference type="ARBA" id="ARBA00023172"/>
    </source>
</evidence>
<dbReference type="InterPro" id="IPR002104">
    <property type="entry name" value="Integrase_catalytic"/>
</dbReference>
<keyword evidence="2" id="KW-0229">DNA integration</keyword>
<dbReference type="PROSITE" id="PS51898">
    <property type="entry name" value="TYR_RECOMBINASE"/>
    <property type="match status" value="1"/>
</dbReference>
<dbReference type="PROSITE" id="PS51900">
    <property type="entry name" value="CB"/>
    <property type="match status" value="1"/>
</dbReference>